<dbReference type="AlphaFoldDB" id="A0A379B3H4"/>
<name>A0A379B3H4_9PAST</name>
<feature type="transmembrane region" description="Helical" evidence="1">
    <location>
        <begin position="70"/>
        <end position="88"/>
    </location>
</feature>
<gene>
    <name evidence="2" type="ORF">NCTC10699_00589</name>
</gene>
<reference evidence="2 3" key="1">
    <citation type="submission" date="2018-06" db="EMBL/GenBank/DDBJ databases">
        <authorList>
            <consortium name="Pathogen Informatics"/>
            <person name="Doyle S."/>
        </authorList>
    </citation>
    <scope>NUCLEOTIDE SEQUENCE [LARGE SCALE GENOMIC DNA]</scope>
    <source>
        <strain evidence="2 3">NCTC10699</strain>
    </source>
</reference>
<dbReference type="PIRSF" id="PIRSF005610">
    <property type="entry name" value="SirB"/>
    <property type="match status" value="1"/>
</dbReference>
<keyword evidence="1" id="KW-1133">Transmembrane helix</keyword>
<dbReference type="InterPro" id="IPR007360">
    <property type="entry name" value="SirB"/>
</dbReference>
<feature type="transmembrane region" description="Helical" evidence="1">
    <location>
        <begin position="6"/>
        <end position="27"/>
    </location>
</feature>
<dbReference type="Proteomes" id="UP000254280">
    <property type="component" value="Unassembled WGS sequence"/>
</dbReference>
<feature type="transmembrane region" description="Helical" evidence="1">
    <location>
        <begin position="100"/>
        <end position="116"/>
    </location>
</feature>
<dbReference type="EMBL" id="UGSS01000002">
    <property type="protein sequence ID" value="SUB32992.1"/>
    <property type="molecule type" value="Genomic_DNA"/>
</dbReference>
<evidence type="ECO:0000256" key="1">
    <source>
        <dbReference type="SAM" id="Phobius"/>
    </source>
</evidence>
<dbReference type="GO" id="GO:0005886">
    <property type="term" value="C:plasma membrane"/>
    <property type="evidence" value="ECO:0007669"/>
    <property type="project" value="TreeGrafter"/>
</dbReference>
<accession>A0A379B3H4</accession>
<dbReference type="OrthoDB" id="5588650at2"/>
<keyword evidence="3" id="KW-1185">Reference proteome</keyword>
<dbReference type="PANTHER" id="PTHR39594:SF1">
    <property type="entry name" value="PROTEIN YCHQ"/>
    <property type="match status" value="1"/>
</dbReference>
<evidence type="ECO:0000313" key="3">
    <source>
        <dbReference type="Proteomes" id="UP000254280"/>
    </source>
</evidence>
<keyword evidence="1" id="KW-0472">Membrane</keyword>
<proteinExistence type="predicted"/>
<organism evidence="2 3">
    <name type="scientific">[Pasteurella] mairii</name>
    <dbReference type="NCBI Taxonomy" id="757"/>
    <lineage>
        <taxon>Bacteria</taxon>
        <taxon>Pseudomonadati</taxon>
        <taxon>Pseudomonadota</taxon>
        <taxon>Gammaproteobacteria</taxon>
        <taxon>Pasteurellales</taxon>
        <taxon>Pasteurellaceae</taxon>
    </lineage>
</organism>
<keyword evidence="1" id="KW-0812">Transmembrane</keyword>
<feature type="transmembrane region" description="Helical" evidence="1">
    <location>
        <begin position="39"/>
        <end position="64"/>
    </location>
</feature>
<dbReference type="Pfam" id="PF04247">
    <property type="entry name" value="SirB"/>
    <property type="match status" value="1"/>
</dbReference>
<protein>
    <submittedName>
        <fullName evidence="2">Invasion gene expression up-regulator, SirB</fullName>
    </submittedName>
</protein>
<sequence length="117" mass="12982">MSISLLVYVHLICAIVSLLLLLIRGVMQLSDKNWRAVKLLKILPHLSDTLLILSGVGIIAMFGFHVPPWGLIKIALLILYIIFAAKFFGKNDIQPKSTHFILALVSFTLAGLVGFFH</sequence>
<dbReference type="PANTHER" id="PTHR39594">
    <property type="entry name" value="PROTEIN YCHQ"/>
    <property type="match status" value="1"/>
</dbReference>
<evidence type="ECO:0000313" key="2">
    <source>
        <dbReference type="EMBL" id="SUB32992.1"/>
    </source>
</evidence>